<evidence type="ECO:0000256" key="5">
    <source>
        <dbReference type="ARBA" id="ARBA00023125"/>
    </source>
</evidence>
<dbReference type="PANTHER" id="PTHR46481">
    <property type="entry name" value="ZINC FINGER BED DOMAIN-CONTAINING PROTEIN 4"/>
    <property type="match status" value="1"/>
</dbReference>
<dbReference type="Proteomes" id="UP000694864">
    <property type="component" value="Chromosome 9"/>
</dbReference>
<evidence type="ECO:0000256" key="6">
    <source>
        <dbReference type="ARBA" id="ARBA00023163"/>
    </source>
</evidence>
<organism evidence="10 11">
    <name type="scientific">Camelina sativa</name>
    <name type="common">False flax</name>
    <name type="synonym">Myagrum sativum</name>
    <dbReference type="NCBI Taxonomy" id="90675"/>
    <lineage>
        <taxon>Eukaryota</taxon>
        <taxon>Viridiplantae</taxon>
        <taxon>Streptophyta</taxon>
        <taxon>Embryophyta</taxon>
        <taxon>Tracheophyta</taxon>
        <taxon>Spermatophyta</taxon>
        <taxon>Magnoliopsida</taxon>
        <taxon>eudicotyledons</taxon>
        <taxon>Gunneridae</taxon>
        <taxon>Pentapetalae</taxon>
        <taxon>rosids</taxon>
        <taxon>malvids</taxon>
        <taxon>Brassicales</taxon>
        <taxon>Brassicaceae</taxon>
        <taxon>Camelineae</taxon>
        <taxon>Camelina</taxon>
    </lineage>
</organism>
<keyword evidence="5" id="KW-0238">DNA-binding</keyword>
<dbReference type="SMART" id="SM00614">
    <property type="entry name" value="ZnF_BED"/>
    <property type="match status" value="1"/>
</dbReference>
<evidence type="ECO:0000256" key="7">
    <source>
        <dbReference type="PROSITE-ProRule" id="PRU00027"/>
    </source>
</evidence>
<evidence type="ECO:0000256" key="8">
    <source>
        <dbReference type="SAM" id="MobiDB-lite"/>
    </source>
</evidence>
<evidence type="ECO:0000313" key="10">
    <source>
        <dbReference type="Proteomes" id="UP000694864"/>
    </source>
</evidence>
<dbReference type="Pfam" id="PF14372">
    <property type="entry name" value="hAT-like_RNase-H"/>
    <property type="match status" value="1"/>
</dbReference>
<gene>
    <name evidence="11" type="primary">LOC104715521</name>
</gene>
<evidence type="ECO:0000256" key="2">
    <source>
        <dbReference type="ARBA" id="ARBA00022771"/>
    </source>
</evidence>
<keyword evidence="1" id="KW-0479">Metal-binding</keyword>
<evidence type="ECO:0000256" key="3">
    <source>
        <dbReference type="ARBA" id="ARBA00022833"/>
    </source>
</evidence>
<name>A0ABM0TTN6_CAMSA</name>
<evidence type="ECO:0000256" key="4">
    <source>
        <dbReference type="ARBA" id="ARBA00023015"/>
    </source>
</evidence>
<evidence type="ECO:0000256" key="1">
    <source>
        <dbReference type="ARBA" id="ARBA00022723"/>
    </source>
</evidence>
<dbReference type="InterPro" id="IPR036236">
    <property type="entry name" value="Znf_C2H2_sf"/>
</dbReference>
<evidence type="ECO:0000313" key="11">
    <source>
        <dbReference type="RefSeq" id="XP_010431219.1"/>
    </source>
</evidence>
<dbReference type="SUPFAM" id="SSF57667">
    <property type="entry name" value="beta-beta-alpha zinc fingers"/>
    <property type="match status" value="1"/>
</dbReference>
<keyword evidence="10" id="KW-1185">Reference proteome</keyword>
<dbReference type="PROSITE" id="PS50808">
    <property type="entry name" value="ZF_BED"/>
    <property type="match status" value="1"/>
</dbReference>
<dbReference type="Pfam" id="PF02892">
    <property type="entry name" value="zf-BED"/>
    <property type="match status" value="1"/>
</dbReference>
<dbReference type="RefSeq" id="XP_010431219.1">
    <property type="nucleotide sequence ID" value="XM_010432917.1"/>
</dbReference>
<dbReference type="InterPro" id="IPR003656">
    <property type="entry name" value="Znf_BED"/>
</dbReference>
<accession>A0ABM0TTN6</accession>
<feature type="region of interest" description="Disordered" evidence="8">
    <location>
        <begin position="1"/>
        <end position="44"/>
    </location>
</feature>
<dbReference type="InterPro" id="IPR052035">
    <property type="entry name" value="ZnF_BED_domain_contain"/>
</dbReference>
<keyword evidence="2 7" id="KW-0863">Zinc-finger</keyword>
<keyword evidence="3" id="KW-0862">Zinc</keyword>
<protein>
    <submittedName>
        <fullName evidence="11">Zinc finger BED domain-containing protein RICESLEEPER 2-like</fullName>
    </submittedName>
</protein>
<dbReference type="SUPFAM" id="SSF53098">
    <property type="entry name" value="Ribonuclease H-like"/>
    <property type="match status" value="1"/>
</dbReference>
<dbReference type="InterPro" id="IPR025525">
    <property type="entry name" value="hAT-like_transposase_RNase-H"/>
</dbReference>
<feature type="compositionally biased region" description="Basic residues" evidence="8">
    <location>
        <begin position="33"/>
        <end position="44"/>
    </location>
</feature>
<evidence type="ECO:0000259" key="9">
    <source>
        <dbReference type="PROSITE" id="PS50808"/>
    </source>
</evidence>
<dbReference type="PANTHER" id="PTHR46481:SF2">
    <property type="entry name" value="BED-TYPE DOMAIN-CONTAINING PROTEIN"/>
    <property type="match status" value="1"/>
</dbReference>
<reference evidence="10" key="1">
    <citation type="journal article" date="2014" name="Nat. Commun.">
        <title>The emerging biofuel crop Camelina sativa retains a highly undifferentiated hexaploid genome structure.</title>
        <authorList>
            <person name="Kagale S."/>
            <person name="Koh C."/>
            <person name="Nixon J."/>
            <person name="Bollina V."/>
            <person name="Clarke W.E."/>
            <person name="Tuteja R."/>
            <person name="Spillane C."/>
            <person name="Robinson S.J."/>
            <person name="Links M.G."/>
            <person name="Clarke C."/>
            <person name="Higgins E.E."/>
            <person name="Huebert T."/>
            <person name="Sharpe A.G."/>
            <person name="Parkin I.A."/>
        </authorList>
    </citation>
    <scope>NUCLEOTIDE SEQUENCE [LARGE SCALE GENOMIC DNA]</scope>
    <source>
        <strain evidence="10">cv. DH55</strain>
    </source>
</reference>
<proteinExistence type="predicted"/>
<dbReference type="InterPro" id="IPR012337">
    <property type="entry name" value="RNaseH-like_sf"/>
</dbReference>
<dbReference type="GeneID" id="104715521"/>
<sequence>MSHDSGEDNSDPVLHEEIDDGSLASSFGEKRKQTQPRRKPAHRSHVWEHFVQQAHDDAIANCRYCGQEIGCDTVIHGTSAMKNHISRCKLFKMHQESGSQKVLAGGSSGVMTAIKYDQGLFIRSVNEMIVLNELPFAFVESEGFRRLCSNMLPIDWKLQKRIISFKPVTDHKGDTIAEHLVACLEEWGIEKVFTVTVDNAKGNDKALRVFTDALIMRGPDALVSNGDYFHMRCCAHILNLIVRDGLSKAKRSIVSIRNAVKYVRSSGDRLKLFLLRVDTGNVGRGSLCLDVATRWNSTYLMLTAAIKFRVAFEKMLAEDKLYNDYFMETEENGEATGDEAELNGQKRVGPPTFADWDQVQRLVKFLKIFFNCTLSFSATKSVTSTFCYNEIVTIERNLINLSTNGDVLLKTEAMMMRSKFEKYWDGLLNMNPLVIIASVFDPRNKMQFAGLCFDKLYGKDSVESTHLRSSIKGVMKKLYAEYVMKLSLSEPGVPTTAGVGTNPVVSANDLFDLSDEDGYTIL</sequence>
<keyword evidence="4" id="KW-0805">Transcription regulation</keyword>
<keyword evidence="6" id="KW-0804">Transcription</keyword>
<feature type="domain" description="BED-type" evidence="9">
    <location>
        <begin position="41"/>
        <end position="101"/>
    </location>
</feature>
<reference evidence="11" key="2">
    <citation type="submission" date="2025-08" db="UniProtKB">
        <authorList>
            <consortium name="RefSeq"/>
        </authorList>
    </citation>
    <scope>IDENTIFICATION</scope>
    <source>
        <tissue evidence="11">Leaf</tissue>
    </source>
</reference>